<evidence type="ECO:0000313" key="8">
    <source>
        <dbReference type="EMBL" id="WZP15671.1"/>
    </source>
</evidence>
<dbReference type="RefSeq" id="WP_342023324.1">
    <property type="nucleotide sequence ID" value="NZ_CP151657.1"/>
</dbReference>
<evidence type="ECO:0000259" key="7">
    <source>
        <dbReference type="Pfam" id="PF02838"/>
    </source>
</evidence>
<dbReference type="Pfam" id="PF02838">
    <property type="entry name" value="Glyco_hydro_20b"/>
    <property type="match status" value="1"/>
</dbReference>
<evidence type="ECO:0000256" key="1">
    <source>
        <dbReference type="ARBA" id="ARBA00001231"/>
    </source>
</evidence>
<dbReference type="InterPro" id="IPR025705">
    <property type="entry name" value="Beta_hexosaminidase_sua/sub"/>
</dbReference>
<dbReference type="InterPro" id="IPR015883">
    <property type="entry name" value="Glyco_hydro_20_cat"/>
</dbReference>
<organism evidence="8 9">
    <name type="scientific">Arthrobacter citreus</name>
    <dbReference type="NCBI Taxonomy" id="1670"/>
    <lineage>
        <taxon>Bacteria</taxon>
        <taxon>Bacillati</taxon>
        <taxon>Actinomycetota</taxon>
        <taxon>Actinomycetes</taxon>
        <taxon>Micrococcales</taxon>
        <taxon>Micrococcaceae</taxon>
        <taxon>Arthrobacter</taxon>
    </lineage>
</organism>
<accession>A0ABZ2ZU36</accession>
<evidence type="ECO:0000256" key="4">
    <source>
        <dbReference type="ARBA" id="ARBA00022801"/>
    </source>
</evidence>
<evidence type="ECO:0000256" key="5">
    <source>
        <dbReference type="ARBA" id="ARBA00023295"/>
    </source>
</evidence>
<evidence type="ECO:0000313" key="9">
    <source>
        <dbReference type="Proteomes" id="UP001448858"/>
    </source>
</evidence>
<dbReference type="Pfam" id="PF00728">
    <property type="entry name" value="Glyco_hydro_20"/>
    <property type="match status" value="1"/>
</dbReference>
<dbReference type="InterPro" id="IPR029018">
    <property type="entry name" value="Hex-like_dom2"/>
</dbReference>
<evidence type="ECO:0000259" key="6">
    <source>
        <dbReference type="Pfam" id="PF00728"/>
    </source>
</evidence>
<evidence type="ECO:0000256" key="2">
    <source>
        <dbReference type="ARBA" id="ARBA00006285"/>
    </source>
</evidence>
<gene>
    <name evidence="8" type="ORF">AAE021_16205</name>
</gene>
<reference evidence="8 9" key="1">
    <citation type="submission" date="2024-04" db="EMBL/GenBank/DDBJ databases">
        <title>Arthrobacter sp. from Plains bison fecal sample.</title>
        <authorList>
            <person name="Ruzzini A."/>
        </authorList>
    </citation>
    <scope>NUCLEOTIDE SEQUENCE [LARGE SCALE GENOMIC DNA]</scope>
    <source>
        <strain evidence="8 9">EINP1</strain>
    </source>
</reference>
<evidence type="ECO:0000256" key="3">
    <source>
        <dbReference type="ARBA" id="ARBA00012663"/>
    </source>
</evidence>
<proteinExistence type="inferred from homology"/>
<dbReference type="SUPFAM" id="SSF55545">
    <property type="entry name" value="beta-N-acetylhexosaminidase-like domain"/>
    <property type="match status" value="1"/>
</dbReference>
<keyword evidence="4" id="KW-0378">Hydrolase</keyword>
<dbReference type="SUPFAM" id="SSF51445">
    <property type="entry name" value="(Trans)glycosidases"/>
    <property type="match status" value="1"/>
</dbReference>
<comment type="catalytic activity">
    <reaction evidence="1">
        <text>Hydrolysis of terminal non-reducing N-acetyl-D-hexosamine residues in N-acetyl-beta-D-hexosaminides.</text>
        <dbReference type="EC" id="3.2.1.52"/>
    </reaction>
</comment>
<keyword evidence="9" id="KW-1185">Reference proteome</keyword>
<dbReference type="PANTHER" id="PTHR22600:SF57">
    <property type="entry name" value="BETA-N-ACETYLHEXOSAMINIDASE"/>
    <property type="match status" value="1"/>
</dbReference>
<dbReference type="EC" id="3.2.1.52" evidence="3"/>
<dbReference type="PRINTS" id="PR00738">
    <property type="entry name" value="GLHYDRLASE20"/>
</dbReference>
<dbReference type="CDD" id="cd06563">
    <property type="entry name" value="GH20_chitobiase-like"/>
    <property type="match status" value="1"/>
</dbReference>
<comment type="similarity">
    <text evidence="2">Belongs to the glycosyl hydrolase 20 family.</text>
</comment>
<dbReference type="InterPro" id="IPR017853">
    <property type="entry name" value="GH"/>
</dbReference>
<feature type="domain" description="Beta-hexosaminidase bacterial type N-terminal" evidence="7">
    <location>
        <begin position="6"/>
        <end position="137"/>
    </location>
</feature>
<protein>
    <recommendedName>
        <fullName evidence="3">beta-N-acetylhexosaminidase</fullName>
        <ecNumber evidence="3">3.2.1.52</ecNumber>
    </recommendedName>
</protein>
<dbReference type="PANTHER" id="PTHR22600">
    <property type="entry name" value="BETA-HEXOSAMINIDASE"/>
    <property type="match status" value="1"/>
</dbReference>
<keyword evidence="5" id="KW-0326">Glycosidase</keyword>
<dbReference type="InterPro" id="IPR015882">
    <property type="entry name" value="HEX_bac_N"/>
</dbReference>
<dbReference type="Gene3D" id="3.30.379.10">
    <property type="entry name" value="Chitobiase/beta-hexosaminidase domain 2-like"/>
    <property type="match status" value="1"/>
</dbReference>
<dbReference type="Proteomes" id="UP001448858">
    <property type="component" value="Chromosome"/>
</dbReference>
<dbReference type="Gene3D" id="3.20.20.80">
    <property type="entry name" value="Glycosidases"/>
    <property type="match status" value="1"/>
</dbReference>
<name>A0ABZ2ZU36_9MICC</name>
<dbReference type="EMBL" id="CP151657">
    <property type="protein sequence ID" value="WZP15671.1"/>
    <property type="molecule type" value="Genomic_DNA"/>
</dbReference>
<feature type="domain" description="Glycoside hydrolase family 20 catalytic" evidence="6">
    <location>
        <begin position="140"/>
        <end position="483"/>
    </location>
</feature>
<sequence length="548" mass="60575">MTARSHNLVPQPWTVKDGTGDLQLGCATTLGSDAGLGSARRWLARALGAATGWDLHPAPAADATIRLQLDPELDAEAYRLDVDTSVVIRAGGPAGAFYAAQTLLQLMGPASFRQAPAVPSGQAEKPWNVPRTTIEDHPRFGYRGAMLDVARHFMPKEGLLRFIEVMAMHKLNILQLHLTDDQGWRIQIHRYPKLTEIGAWRRESSLGSWRTGIYDARPHGGFYTQDDLREVVAFAAERNITVIPEVDVPGHSQAAIASYPELGAGGTEVEVWTRWGVSETVLEVTDTSLEFYRNVLDEVVEIFPSPWISLGGDEVPLTQWQASSQAHGKAAELGLPDVAGLHSWFIGQLALHLQQHGRSTSVWDEVGDGQLPHGALVTSWRGFEGGIEALRKGYDVVMCPEHRLYLDHRQAEGDDEPIPVGFVTTLQSVYEFEPLPPEVEQEFPGRLLGAQANIWTEQLDTARRVQYSAYPRLSAAAEVFWSRPEDRDYHGFLARIQGGHLARLDALGVEYRPLDGPQPWQQRPGVEGWKRDYEEEQAAVAGESAGSL</sequence>